<sequence length="155" mass="17357">MNPGCCTTWDFISPSSHRRTSISIYRCARKHECEMPNHAQGILVDPRKIRLPAPTNFWTMSGPSSMQSHSRKHSTVCAAEIISFHTQLIPCSCSSSRAHTSHTSKDRSASLLAHALQHERAIGRGLVHWQVSRCPLTAKSAMTSVQWHGTPSWWL</sequence>
<dbReference type="EMBL" id="ML995812">
    <property type="protein sequence ID" value="KAF2773117.1"/>
    <property type="molecule type" value="Genomic_DNA"/>
</dbReference>
<keyword evidence="2" id="KW-1185">Reference proteome</keyword>
<gene>
    <name evidence="1" type="ORF">EJ03DRAFT_154438</name>
</gene>
<dbReference type="Proteomes" id="UP000799436">
    <property type="component" value="Unassembled WGS sequence"/>
</dbReference>
<evidence type="ECO:0000313" key="1">
    <source>
        <dbReference type="EMBL" id="KAF2773117.1"/>
    </source>
</evidence>
<organism evidence="1 2">
    <name type="scientific">Teratosphaeria nubilosa</name>
    <dbReference type="NCBI Taxonomy" id="161662"/>
    <lineage>
        <taxon>Eukaryota</taxon>
        <taxon>Fungi</taxon>
        <taxon>Dikarya</taxon>
        <taxon>Ascomycota</taxon>
        <taxon>Pezizomycotina</taxon>
        <taxon>Dothideomycetes</taxon>
        <taxon>Dothideomycetidae</taxon>
        <taxon>Mycosphaerellales</taxon>
        <taxon>Teratosphaeriaceae</taxon>
        <taxon>Teratosphaeria</taxon>
    </lineage>
</organism>
<accession>A0A6G1LJP0</accession>
<dbReference type="AlphaFoldDB" id="A0A6G1LJP0"/>
<protein>
    <submittedName>
        <fullName evidence="1">Uncharacterized protein</fullName>
    </submittedName>
</protein>
<evidence type="ECO:0000313" key="2">
    <source>
        <dbReference type="Proteomes" id="UP000799436"/>
    </source>
</evidence>
<name>A0A6G1LJP0_9PEZI</name>
<proteinExistence type="predicted"/>
<reference evidence="1" key="1">
    <citation type="journal article" date="2020" name="Stud. Mycol.">
        <title>101 Dothideomycetes genomes: a test case for predicting lifestyles and emergence of pathogens.</title>
        <authorList>
            <person name="Haridas S."/>
            <person name="Albert R."/>
            <person name="Binder M."/>
            <person name="Bloem J."/>
            <person name="Labutti K."/>
            <person name="Salamov A."/>
            <person name="Andreopoulos B."/>
            <person name="Baker S."/>
            <person name="Barry K."/>
            <person name="Bills G."/>
            <person name="Bluhm B."/>
            <person name="Cannon C."/>
            <person name="Castanera R."/>
            <person name="Culley D."/>
            <person name="Daum C."/>
            <person name="Ezra D."/>
            <person name="Gonzalez J."/>
            <person name="Henrissat B."/>
            <person name="Kuo A."/>
            <person name="Liang C."/>
            <person name="Lipzen A."/>
            <person name="Lutzoni F."/>
            <person name="Magnuson J."/>
            <person name="Mondo S."/>
            <person name="Nolan M."/>
            <person name="Ohm R."/>
            <person name="Pangilinan J."/>
            <person name="Park H.-J."/>
            <person name="Ramirez L."/>
            <person name="Alfaro M."/>
            <person name="Sun H."/>
            <person name="Tritt A."/>
            <person name="Yoshinaga Y."/>
            <person name="Zwiers L.-H."/>
            <person name="Turgeon B."/>
            <person name="Goodwin S."/>
            <person name="Spatafora J."/>
            <person name="Crous P."/>
            <person name="Grigoriev I."/>
        </authorList>
    </citation>
    <scope>NUCLEOTIDE SEQUENCE</scope>
    <source>
        <strain evidence="1">CBS 116005</strain>
    </source>
</reference>